<dbReference type="HOGENOM" id="CLU_3421568_0_0_1"/>
<dbReference type="AlphaFoldDB" id="T1KZG6"/>
<reference evidence="2" key="1">
    <citation type="submission" date="2011-08" db="EMBL/GenBank/DDBJ databases">
        <authorList>
            <person name="Rombauts S."/>
        </authorList>
    </citation>
    <scope>NUCLEOTIDE SEQUENCE</scope>
    <source>
        <strain evidence="2">London</strain>
    </source>
</reference>
<reference evidence="1" key="2">
    <citation type="submission" date="2015-06" db="UniProtKB">
        <authorList>
            <consortium name="EnsemblMetazoa"/>
        </authorList>
    </citation>
    <scope>IDENTIFICATION</scope>
</reference>
<sequence length="24" mass="2828">MMDARTCFILRVTELCISTPNSYY</sequence>
<proteinExistence type="predicted"/>
<protein>
    <submittedName>
        <fullName evidence="1">Uncharacterized protein</fullName>
    </submittedName>
</protein>
<evidence type="ECO:0000313" key="1">
    <source>
        <dbReference type="EnsemblMetazoa" id="tetur28g01540.1"/>
    </source>
</evidence>
<organism evidence="1 2">
    <name type="scientific">Tetranychus urticae</name>
    <name type="common">Two-spotted spider mite</name>
    <dbReference type="NCBI Taxonomy" id="32264"/>
    <lineage>
        <taxon>Eukaryota</taxon>
        <taxon>Metazoa</taxon>
        <taxon>Ecdysozoa</taxon>
        <taxon>Arthropoda</taxon>
        <taxon>Chelicerata</taxon>
        <taxon>Arachnida</taxon>
        <taxon>Acari</taxon>
        <taxon>Acariformes</taxon>
        <taxon>Trombidiformes</taxon>
        <taxon>Prostigmata</taxon>
        <taxon>Eleutherengona</taxon>
        <taxon>Raphignathae</taxon>
        <taxon>Tetranychoidea</taxon>
        <taxon>Tetranychidae</taxon>
        <taxon>Tetranychus</taxon>
    </lineage>
</organism>
<name>T1KZG6_TETUR</name>
<evidence type="ECO:0000313" key="2">
    <source>
        <dbReference type="Proteomes" id="UP000015104"/>
    </source>
</evidence>
<dbReference type="Proteomes" id="UP000015104">
    <property type="component" value="Unassembled WGS sequence"/>
</dbReference>
<keyword evidence="2" id="KW-1185">Reference proteome</keyword>
<dbReference type="EMBL" id="CAEY01000740">
    <property type="status" value="NOT_ANNOTATED_CDS"/>
    <property type="molecule type" value="Genomic_DNA"/>
</dbReference>
<dbReference type="EnsemblMetazoa" id="tetur28g01540.1">
    <property type="protein sequence ID" value="tetur28g01540.1"/>
    <property type="gene ID" value="tetur28g01540"/>
</dbReference>
<accession>T1KZG6</accession>